<feature type="compositionally biased region" description="Acidic residues" evidence="1">
    <location>
        <begin position="1512"/>
        <end position="1525"/>
    </location>
</feature>
<feature type="domain" description="DUF11" evidence="2">
    <location>
        <begin position="4612"/>
        <end position="4723"/>
    </location>
</feature>
<feature type="region of interest" description="Disordered" evidence="1">
    <location>
        <begin position="1501"/>
        <end position="1526"/>
    </location>
</feature>
<dbReference type="NCBIfam" id="TIGR01451">
    <property type="entry name" value="B_ant_repeat"/>
    <property type="match status" value="30"/>
</dbReference>
<feature type="domain" description="DUF11" evidence="2">
    <location>
        <begin position="3334"/>
        <end position="3439"/>
    </location>
</feature>
<feature type="domain" description="DUF11" evidence="2">
    <location>
        <begin position="1666"/>
        <end position="1783"/>
    </location>
</feature>
<feature type="region of interest" description="Disordered" evidence="1">
    <location>
        <begin position="3428"/>
        <end position="3448"/>
    </location>
</feature>
<feature type="domain" description="DUF11" evidence="2">
    <location>
        <begin position="3078"/>
        <end position="3183"/>
    </location>
</feature>
<dbReference type="RefSeq" id="WP_090259903.1">
    <property type="nucleotide sequence ID" value="NZ_FOIR01000003.1"/>
</dbReference>
<feature type="compositionally biased region" description="Acidic residues" evidence="1">
    <location>
        <begin position="2541"/>
        <end position="2563"/>
    </location>
</feature>
<reference evidence="4" key="1">
    <citation type="submission" date="2016-10" db="EMBL/GenBank/DDBJ databases">
        <authorList>
            <person name="Varghese N."/>
            <person name="Submissions S."/>
        </authorList>
    </citation>
    <scope>NUCLEOTIDE SEQUENCE [LARGE SCALE GENOMIC DNA]</scope>
    <source>
        <strain evidence="4">CGMCC 1.12402</strain>
    </source>
</reference>
<feature type="domain" description="DUF11" evidence="2">
    <location>
        <begin position="3845"/>
        <end position="3958"/>
    </location>
</feature>
<feature type="domain" description="DUF11" evidence="2">
    <location>
        <begin position="2057"/>
        <end position="2171"/>
    </location>
</feature>
<protein>
    <submittedName>
        <fullName evidence="3">Conserved repeat domain-containing protein/gliding motility-associated C-terminal domain-containing protein</fullName>
    </submittedName>
</protein>
<feature type="domain" description="DUF11" evidence="2">
    <location>
        <begin position="2697"/>
        <end position="2808"/>
    </location>
</feature>
<feature type="region of interest" description="Disordered" evidence="1">
    <location>
        <begin position="2539"/>
        <end position="2563"/>
    </location>
</feature>
<dbReference type="InterPro" id="IPR047589">
    <property type="entry name" value="DUF11_rpt"/>
</dbReference>
<dbReference type="STRING" id="1267423.SAMN05216290_3298"/>
<feature type="domain" description="DUF11" evidence="2">
    <location>
        <begin position="3591"/>
        <end position="3710"/>
    </location>
</feature>
<dbReference type="Pfam" id="PF22352">
    <property type="entry name" value="K319L-like_PKD"/>
    <property type="match status" value="2"/>
</dbReference>
<dbReference type="Gene3D" id="2.60.40.10">
    <property type="entry name" value="Immunoglobulins"/>
    <property type="match status" value="26"/>
</dbReference>
<feature type="domain" description="DUF11" evidence="2">
    <location>
        <begin position="2825"/>
        <end position="2943"/>
    </location>
</feature>
<feature type="region of interest" description="Disordered" evidence="1">
    <location>
        <begin position="3942"/>
        <end position="3962"/>
    </location>
</feature>
<feature type="domain" description="DUF11" evidence="2">
    <location>
        <begin position="4993"/>
        <end position="5105"/>
    </location>
</feature>
<dbReference type="GeneID" id="99987975"/>
<dbReference type="InterPro" id="IPR013783">
    <property type="entry name" value="Ig-like_fold"/>
</dbReference>
<feature type="domain" description="DUF11" evidence="2">
    <location>
        <begin position="2571"/>
        <end position="2678"/>
    </location>
</feature>
<feature type="domain" description="DUF11" evidence="2">
    <location>
        <begin position="2308"/>
        <end position="2422"/>
    </location>
</feature>
<feature type="domain" description="DUF11" evidence="2">
    <location>
        <begin position="2439"/>
        <end position="2550"/>
    </location>
</feature>
<name>A0A1I0R9F7_9BACT</name>
<dbReference type="NCBIfam" id="TIGR04131">
    <property type="entry name" value="Bac_Flav_CTERM"/>
    <property type="match status" value="1"/>
</dbReference>
<feature type="domain" description="DUF11" evidence="2">
    <location>
        <begin position="5635"/>
        <end position="5744"/>
    </location>
</feature>
<feature type="domain" description="DUF11" evidence="2">
    <location>
        <begin position="3717"/>
        <end position="3826"/>
    </location>
</feature>
<feature type="domain" description="DUF11" evidence="2">
    <location>
        <begin position="1395"/>
        <end position="1512"/>
    </location>
</feature>
<feature type="domain" description="DUF11" evidence="2">
    <location>
        <begin position="4868"/>
        <end position="4975"/>
    </location>
</feature>
<dbReference type="Proteomes" id="UP000199437">
    <property type="component" value="Unassembled WGS sequence"/>
</dbReference>
<feature type="domain" description="DUF11" evidence="2">
    <location>
        <begin position="2179"/>
        <end position="2288"/>
    </location>
</feature>
<evidence type="ECO:0000259" key="2">
    <source>
        <dbReference type="Pfam" id="PF01345"/>
    </source>
</evidence>
<feature type="domain" description="DUF11" evidence="2">
    <location>
        <begin position="1930"/>
        <end position="2037"/>
    </location>
</feature>
<feature type="compositionally biased region" description="Polar residues" evidence="1">
    <location>
        <begin position="526"/>
        <end position="541"/>
    </location>
</feature>
<feature type="domain" description="DUF11" evidence="2">
    <location>
        <begin position="3974"/>
        <end position="4094"/>
    </location>
</feature>
<organism evidence="3 4">
    <name type="scientific">Roseivirga pacifica</name>
    <dbReference type="NCBI Taxonomy" id="1267423"/>
    <lineage>
        <taxon>Bacteria</taxon>
        <taxon>Pseudomonadati</taxon>
        <taxon>Bacteroidota</taxon>
        <taxon>Cytophagia</taxon>
        <taxon>Cytophagales</taxon>
        <taxon>Roseivirgaceae</taxon>
        <taxon>Roseivirga</taxon>
    </lineage>
</organism>
<feature type="domain" description="DUF11" evidence="2">
    <location>
        <begin position="1533"/>
        <end position="1645"/>
    </location>
</feature>
<feature type="domain" description="DUF11" evidence="2">
    <location>
        <begin position="3462"/>
        <end position="3573"/>
    </location>
</feature>
<dbReference type="OrthoDB" id="2582440at2"/>
<feature type="region of interest" description="Disordered" evidence="1">
    <location>
        <begin position="522"/>
        <end position="541"/>
    </location>
</feature>
<feature type="domain" description="DUF11" evidence="2">
    <location>
        <begin position="5375"/>
        <end position="5487"/>
    </location>
</feature>
<dbReference type="Gene3D" id="2.60.40.3080">
    <property type="match status" value="4"/>
</dbReference>
<feature type="domain" description="DUF11" evidence="2">
    <location>
        <begin position="2950"/>
        <end position="3058"/>
    </location>
</feature>
<feature type="domain" description="DUF11" evidence="2">
    <location>
        <begin position="5250"/>
        <end position="5357"/>
    </location>
</feature>
<evidence type="ECO:0000313" key="3">
    <source>
        <dbReference type="EMBL" id="SEW37409.1"/>
    </source>
</evidence>
<proteinExistence type="predicted"/>
<feature type="domain" description="DUF11" evidence="2">
    <location>
        <begin position="4101"/>
        <end position="4208"/>
    </location>
</feature>
<dbReference type="PANTHER" id="PTHR34819:SF3">
    <property type="entry name" value="CELL SURFACE PROTEIN"/>
    <property type="match status" value="1"/>
</dbReference>
<accession>A0A1I0R9F7</accession>
<keyword evidence="4" id="KW-1185">Reference proteome</keyword>
<dbReference type="PANTHER" id="PTHR34819">
    <property type="entry name" value="LARGE CYSTEINE-RICH PERIPLASMIC PROTEIN OMCB"/>
    <property type="match status" value="1"/>
</dbReference>
<feature type="domain" description="DUF11" evidence="2">
    <location>
        <begin position="4741"/>
        <end position="4861"/>
    </location>
</feature>
<dbReference type="Pfam" id="PF01345">
    <property type="entry name" value="DUF11"/>
    <property type="match status" value="34"/>
</dbReference>
<feature type="domain" description="DUF11" evidence="2">
    <location>
        <begin position="1802"/>
        <end position="1911"/>
    </location>
</feature>
<feature type="domain" description="DUF11" evidence="2">
    <location>
        <begin position="4484"/>
        <end position="4592"/>
    </location>
</feature>
<dbReference type="EMBL" id="FOIR01000003">
    <property type="protein sequence ID" value="SEW37409.1"/>
    <property type="molecule type" value="Genomic_DNA"/>
</dbReference>
<evidence type="ECO:0000256" key="1">
    <source>
        <dbReference type="SAM" id="MobiDB-lite"/>
    </source>
</evidence>
<feature type="region of interest" description="Disordered" evidence="1">
    <location>
        <begin position="4328"/>
        <end position="4348"/>
    </location>
</feature>
<feature type="domain" description="DUF11" evidence="2">
    <location>
        <begin position="5124"/>
        <end position="5243"/>
    </location>
</feature>
<dbReference type="InterPro" id="IPR051172">
    <property type="entry name" value="Chlamydia_OmcB"/>
</dbReference>
<feature type="domain" description="DUF11" evidence="2">
    <location>
        <begin position="3207"/>
        <end position="3326"/>
    </location>
</feature>
<dbReference type="InterPro" id="IPR026341">
    <property type="entry name" value="T9SS_type_B"/>
</dbReference>
<feature type="compositionally biased region" description="Low complexity" evidence="1">
    <location>
        <begin position="1501"/>
        <end position="1511"/>
    </location>
</feature>
<feature type="domain" description="DUF11" evidence="2">
    <location>
        <begin position="5506"/>
        <end position="5617"/>
    </location>
</feature>
<feature type="domain" description="DUF11" evidence="2">
    <location>
        <begin position="4358"/>
        <end position="4477"/>
    </location>
</feature>
<sequence length="5861" mass="612068">MSTNDLSSTLWCASIGNTVRAVFIAIFLLAPFLTNAQNCSVNAGIDASFCINEDVTLSGGASGKITGATTWALESGPSVVIENPNDLNTRVLGVQAGQTYVFKLSATCEDGSTVSQTVNVEVLPITESQVQPFNDSCPGTYSIQANSPGANETGEWVFQNGANDAQLTVLDVSNPSTNVILPEGSFGTTNLVWRITNANGCVSEDVISITNYGTEDPVSAGSDQILSNCFTVTTATNLNGSFAGDGQGEWSFVSGPAYPTFDNINDPGARVSGLVEGTYTFRWTVSGPCVTGSDEVTVTVPAGTQNVTNAEVAVANHFFCSPVSQVTLEGNAPVYAGERVLWEQVSGPAGVVFNPNNQPTTLVTGLDGSSTYKFRYSIINDNTGCNTISGDVTVQYFLQAPSITVNSGNALEGTCNDLEVEVPFTFTGGNKTEWRIISGPYTTNFKSVGGNTLTYEFEESGVYELMFKRFTTTNGEVVECGVAFDVATVVVANQPTPSNPGTNQTLDCSVTSTELVANAAEEGDGQWSQVEGPSTATITSPTSQKTTVSNLVPGVYKFRWLISTELICGDEQNDITVTVSGANPTTPNAGSDKLICYSTDFQLNGNTPGDGETGLWTVSPSTGVTISNTAIANPTVSGLQPSTNYTFTWTISNACGESSDAVLVRTNSTEGPTTPDAGEDQCLIQGGSAITSFTMDANEITKGIGRWEQVSGPNTLTITDVNDPKTTMTGATLGVYELAWIAREVLFPSCGEATDTVEVTISEQLVSDAGPDQSVCADNFTMAAVLPAGSSGQWVQIVGNAGWTVDDITSPTATFSNVLPGNYVFDWVVSNGSCTQAVDEVNIVLYESPAVADAGANRIDGDGGALCQQSAYTMQATSPAVGSGTWSVVSGPNSPNFSSYSDPNANVSNLISGEYVFRWTVSTGVGECPPDTDDVTIQVVAPMSAGNDQNLCDVTNYTLKANEGAVGTWTQVGGPAVASLVTTSDNTATVVMTPGNSYQFQFSTSARFGCVGQFDVVTINNGASIAETPDAGPDQSVCTDNPALTINMAGVAPIQPGVEGTWTIVEQPEGSTASFDNENDPNAELLNFQAGTYVIEWTFDFTIPGALDCSQPKTDVMKVFVYDPGQAQVGPDKATCIGEEVQLDALPPAAGIGTWTLEAFDGGAIPAGVVISSPNLYNTTVTGLSQTGTYTFRWTVTSGNDVCPPSIADQEVFIAPAPDTPDAGPDQEICPTVSTGITTTMAANAVVNGQWQFVSGPTTANFTDATNPTTEVTNLTAGTYQFNWVSNSAVAGCSLSDAVIVKVNPVISQAEAGPDITTQTNATINLEATEPVSGTGTWSVVSGDPGLSFVDANDPKTAVTGAVIGTYELRWTVSGGGACANSTDDMILTVIGVADLSLEKTVSNSSPNLDEVVTFSITVSNDGPNDATGVAIRDVLPLGYALETIQNGGSSNGSTILWNNLTVPNGSSTTVTFTASVRSVRIREDATQLVYYNIAEVIASDQFDPDSSPNNDDGDQSEDDEDFEQVDTQSANLSLEKTVSNATPNVNEAVTFTIKVKNDGPNEATHVVIQDLLPLGYEVVTINDGGVQVGRRINWPFRDIADGATASVSFVAKVLAPTDDGILFYKNIAQVAAADQADLNSTPNNFDDLQLEDDEDTISVVPLKADLSLVKSVAQSGPYNIGDVLDFKLTLSNAGPNDASGVAIQDVLPNGYEYQANSASNGGFTSGDTLAWSGLAIANGATVELTYKAKVVAPQGQATSYKNVAQVTASDQYDPDSEPNNDSGLQLEDDESALILTPQFIDLSLSKEVDQLTPLLESNIVFTITVSNDGPSNATGVVVKDLLPTGYQYLADNGEGAYNPSTGLWQIGALDHGETRVLNIQAKVTQEGTLSNGAEVIEADQFDIDSTPNNNKLEEDDQDVVRTTQDGLIDVSLTKTVDNSSPLIGQNVVFTLVLANDGPSEASGLIVRDVLLSGFSYVSHTGGIYNPTTGSWQAGTLGAGESKTLEITASINATGEYTNLAQVMFHNEVDRDSSPANGVIDEDDQDGVVLTPQALIDLSVEKTVDNPTPDVGTIVTFTVEVNNLGPSEASGIEVTDLLPSGYTYLSYSSSTGTYNQFTGLWELDNAIAADEQEFLLIKARVLPTGDRENTAEVTAINETDADLSNNISSVTTVPVDVVDIEVVKHVTSTQPFVGSNVTFSVTVVNNGPSDATNVTVEDLLASGFTYVSDVPGKGTYDVLSGHWAIGDLAAEEEQVLLITALVNPTGIYVNTAELINLDQKDIDSSPNNGVLSEDDMDAKTVTPQDLVDVSITKTVSNATPRVGSLISFEVKVENSGTNLTTATNLVVTDLLPTGYTLVTSLASGGSYNALTGDWFIGALNNGDSETLSLYARVLPTGEYDNTAELTGLTQPDIDSEVDNNDSNEDDQATVVVTPTPVSDLSVDVAYAKQDPFIGELINLNIEVTNNGPSDATNVLIEAQLPSGLEFDGYTATSGLVDGANGLWSLNNLPAGTSENVTILAKVKTDASTDPYKIIAQVIASDNEDPDSLPDNDEPTEDDYDEDNLTPVDVADLSLTKTVDNATHVVGDPVTFTLTLTNDGPSDANNILVEDLLPNGYTFVSSTGDGTYDEQYWSVPSLANGATATLSISARVNPSGNYQNVAEVIAVDELDPDSSPNNGLATEDDQDLVETSVNAKIDVSLTKSVDNVNPHIGDAVTFTLEVTNAGPNVASNVSVRDELASGFIYESHTGDGTYSPLTSEWIVGGLTVGDVKTLTITATVNSTGSYVNIAEVTGHTELDSDSSPGNNKLSEDDQDAVTVVPVEALDIRVQKMVDNATPNVGDQLTFTVGVSNIGATAASGIKISDVLPDGLQYVSNSTTNGIYNYELGLWTLTEALTSQESTALQITAKVLETFTADGYRNIAKLQTVSGLDTDASNNADTVTITPVSIADLSVEVTSNVIRPSIGSNATFTVKLTNSGPSTANNIQVENVLGDGLSLVSTTPAAGVDLVTGIWSIATLGPNQSVTLQGEATVLPTGDYGLIAEVIAVDEQDLDSTPGNGIDTEDDQDTITLVPVSLVDVSLSAAFSAANPLVGDQEEFVITVVNDGPSVATGVNVSAELGTGFQLVASTAQNGTYTASSKIWQIGTLNAGEQTTLTLTVLIRDAGKYTLVADVSSLNENDVDSEPGNFNFAEDDGTQEVIVPTKTLDLVVTNAVSNQTPLAGALVEFTIGLENEGPSIAQNVVVSAPLPAGYNLIRTVPSVGTYNATTGEWTLSSTLISGAKATLLVQASVLPSAAPADYSYTASLQNYTPTGLDNDATNNTATVSPTPQQTIDLELSATADNLYPKVGEQIVVTWVLENKGPSDASNVSVETGTGNGLSYVSSNGDGTVDVPNKLWNIGALASGTSVSIDVTYEVLKTGLYGVGSEVKTASPDDIDSTPGNKSGGEDDQAVLYVFPTELVDVSLSASVNNSTPNVGDEVTFTITVDNAGPSDATGLVISGILADGLAYVSNTVSNGSFVPASSAWSLSGLAEGATETLTITATVLDAGAYRLNTQLTKLNQNDVDSSPGNNDPTEDDQAVVTITPQSVLDLVVTKTATNSSPKVGGLAEFNVSVANQGVSTASAVQVEDVLPAGFSFVSFTSTSGQYNAANGIWTINTDILSGETESLKLVAKVVEAAAAQYENTAEITSYQPANTDVDLTNNSASITLTPIPQIDLELRKRASKYLPNAGEEIDFTITVVNKGPSTATGVVVTSPIATGYSFVSADQPGNYDRASGEWNVGTLAPGQSAQLIIKVNVLSNGDYTSFAEVIAADQEDEDSTPNNGDRTEDDIALVPVMEQDLVDVSLTKTVDNAAPNVGTNVNFTVTVTNDGPSTATGVAITDRLGDGLQFVSSTASQGTYNETGAVWTVGTLASGASATLMMTALVQESGDYVNVAEVTSSQKNDLDSSPNNNNSSEDDQAEVTIAPVEVLDLQVVKTTSNASPLIGQPVGFSITVTNNGPSTAQYIEVTDLLNPGFQFVTATATNGKYNKTTGVWALSEPLGVGESEVLQLAATVLENPDPNSYINTAEITDYLPAGADTDATNNTSSITLTPKSAIDLSLTKSTNKPIPQVGDLVTYTLAVTNAGPSTATGVSAESILPSGLQFVSSSAPSNYNATTGIWSIGTVAKDETKKLLIDAIVLASGDYELAAEIVAANEEDLDSTPDNGDEEEDDYDSVVILPRALVDISLAMVVDNATPTVGSNVTFTLTLTNDGPSDATGVNLTNRLGSGFSLVSATVSTGSINESTGSWNVGGLTAGATAELTVQAQVLSTGVYTNTGELTGLTEVDVDSSPSNNDPNEDDQESITITPVRVLDLVVTNSVTNSTPVVNEVVEFDVSLSNAGPSAATGVSITDLLPSGYAFVSYTATNGSYVESTGVWTLNGSIISGQTEELKIFARVLEDTPANYQTTAAITAYAPAGTDVDVSNNTASATITPIVQVDLEVLMEVSKIIPTVGERVTFTLSVGNRGPSTATGVVVNDLLPSGVSFVSANPSADYNDAIGDWTVGSLAAGEIKRLQVVVDVLAAGDYENTMEVTAANETDVDSTPNNGVVDEDDYTSITLFEIGLVDVSLAQTASNLNPVVDDEVTFTVSASNDGPSDATGLNVLHTLGSGLTYKSSTASDGTYDANTGTWQIGGLVNGNTATLTITATVDNAGEYTSLVAVSAQNEKDVDSAPANNNVFEDDEVLLTLEPIRALDISVSKSVSNTTPTIGDAIEFDVVVANTGPSYGGNVVVRDLLPAGYTYLTSTVTAGTYNSASGLWNLNSLLLPGQTESMKLFARVVEVNNPSQYTNTATLVGYLPANADTDASNNQASVQVSPVAQIDLEVSMDADDLAPFVNEEVVVTTTLENKGPSTATQVRVAVPIPSGYTVVSANSANYNSNTGIWTINSLAANASQELILRLEVEATGDYDLSAEVIAAGQSDSDSSPNDQMGDDYAELDLDIQKLVDLVLTSVVSNTTPETGEVITFTFTLMNQGPSIATGVIVSGNLGTGLSIVNYSASQGSFDPTTRAWIVGTMDVGDTEAQTLEIQAQVNASGTFTAVGQVTSVNENAVSVPANNDPTEADHTEINNIVPIPVFDLIVTNSVSNSTPIVNKVVEFDITLSNAGPSSATGVVVTDLLPAGYTFVSYTATNGTYVEGNGNWLLNGSITSGQSEALKIFARVLEAAATDYETTASISAYAPSGADTDATNDQAVVQVTPIPQIDLEVSMTADNMSPTVAEEVVVTTTIENNGPSTATQIQVSVPIPSGYTVVSSSTGNYNSSTGVWTINSLAVGASQELILRLEVEATGDYDLSAEVIGAGQNDSDSSPNDQMGDDYAELDLDIQKLVDLVLTSAVSNTAPETGEVITFTFTLMNQGPSVATGVIVSGNLGTGFSFVSYTASQGTFDPVTRAWVVGTMEVGAGEAATLEIQAQVNASGTYTAVGQVTSVNENAVSTPANNDPTEADHSEINDIIPSNAIDLSLSSSADSNTPFVGSQVTANFAVLNQSLNPASGVVIGFKIPDGLRVVNTSQAFDEVSSTWTVVGGVDSGQGKEITFIFEVLDEAASYEVTAEVIAADQNDVDSTPNNGDTTEDDYTSLTYQPVSAIDLELAVSSDIRPVIGTETTLIVELKNTGASVAEQVEVATSIPDGYLLIDDFASKGIYDNNAGIWSIDRLAKDEVIRLELTVEVGREDSYNFCAEVISAIGVDIDSTPNNNILSEDDQACVEAYPIVQIKIPEGFTPNGDGINDVFRIENLEVNYPNFRYEIFNRWGDKLYSYQHNGDPTAEPEWWDGRSTQGRTINDDKVSASATYYYVIHFNDSDREPITGWVYVNY</sequence>
<dbReference type="Pfam" id="PF13585">
    <property type="entry name" value="CHU_C"/>
    <property type="match status" value="1"/>
</dbReference>
<gene>
    <name evidence="3" type="ORF">SAMN05216290_3298</name>
</gene>
<evidence type="ECO:0000313" key="4">
    <source>
        <dbReference type="Proteomes" id="UP000199437"/>
    </source>
</evidence>
<feature type="domain" description="DUF11" evidence="2">
    <location>
        <begin position="4229"/>
        <end position="4340"/>
    </location>
</feature>
<dbReference type="InterPro" id="IPR001434">
    <property type="entry name" value="OmcB-like_DUF11"/>
</dbReference>